<dbReference type="AlphaFoldDB" id="A0AAV9J8K6"/>
<accession>A0AAV9J8K6</accession>
<evidence type="ECO:0000313" key="2">
    <source>
        <dbReference type="EMBL" id="KAK4541390.1"/>
    </source>
</evidence>
<sequence length="216" mass="22728">MQLTTITFFGGLMFGMMATPVVAAPILDLSQPASADNTTLTPTATTLSAPAPESTNAIDNPIELFQYSHGAQSVHDIINSMDVAADGYSNVGDDGVARSHAANGTVIDFRRLSNSQLNSYAKSLPPSLQQYQEEYVEQFANVSGLDVADNQLWNPSTTPTPPTGPSDAENYVQAMSSNGAFEARAALEGRQAYAMTGLYCIGACAPPSPAAGHQLH</sequence>
<feature type="signal peptide" evidence="1">
    <location>
        <begin position="1"/>
        <end position="23"/>
    </location>
</feature>
<protein>
    <submittedName>
        <fullName evidence="2">Uncharacterized protein</fullName>
    </submittedName>
</protein>
<keyword evidence="1" id="KW-0732">Signal</keyword>
<gene>
    <name evidence="2" type="ORF">LTR36_007991</name>
</gene>
<evidence type="ECO:0000256" key="1">
    <source>
        <dbReference type="SAM" id="SignalP"/>
    </source>
</evidence>
<dbReference type="Proteomes" id="UP001324427">
    <property type="component" value="Unassembled WGS sequence"/>
</dbReference>
<name>A0AAV9J8K6_9PEZI</name>
<keyword evidence="3" id="KW-1185">Reference proteome</keyword>
<comment type="caution">
    <text evidence="2">The sequence shown here is derived from an EMBL/GenBank/DDBJ whole genome shotgun (WGS) entry which is preliminary data.</text>
</comment>
<dbReference type="EMBL" id="JAVFHQ010000053">
    <property type="protein sequence ID" value="KAK4541390.1"/>
    <property type="molecule type" value="Genomic_DNA"/>
</dbReference>
<proteinExistence type="predicted"/>
<evidence type="ECO:0000313" key="3">
    <source>
        <dbReference type="Proteomes" id="UP001324427"/>
    </source>
</evidence>
<organism evidence="2 3">
    <name type="scientific">Oleoguttula mirabilis</name>
    <dbReference type="NCBI Taxonomy" id="1507867"/>
    <lineage>
        <taxon>Eukaryota</taxon>
        <taxon>Fungi</taxon>
        <taxon>Dikarya</taxon>
        <taxon>Ascomycota</taxon>
        <taxon>Pezizomycotina</taxon>
        <taxon>Dothideomycetes</taxon>
        <taxon>Dothideomycetidae</taxon>
        <taxon>Mycosphaerellales</taxon>
        <taxon>Teratosphaeriaceae</taxon>
        <taxon>Oleoguttula</taxon>
    </lineage>
</organism>
<feature type="chain" id="PRO_5043417996" evidence="1">
    <location>
        <begin position="24"/>
        <end position="216"/>
    </location>
</feature>
<reference evidence="2 3" key="1">
    <citation type="submission" date="2021-11" db="EMBL/GenBank/DDBJ databases">
        <title>Black yeast isolated from Biological Soil Crust.</title>
        <authorList>
            <person name="Kurbessoian T."/>
        </authorList>
    </citation>
    <scope>NUCLEOTIDE SEQUENCE [LARGE SCALE GENOMIC DNA]</scope>
    <source>
        <strain evidence="2 3">CCFEE 5522</strain>
    </source>
</reference>